<dbReference type="Proteomes" id="UP000735302">
    <property type="component" value="Unassembled WGS sequence"/>
</dbReference>
<feature type="region of interest" description="Disordered" evidence="1">
    <location>
        <begin position="85"/>
        <end position="112"/>
    </location>
</feature>
<dbReference type="AlphaFoldDB" id="A0AAV3X9V4"/>
<organism evidence="2 3">
    <name type="scientific">Plakobranchus ocellatus</name>
    <dbReference type="NCBI Taxonomy" id="259542"/>
    <lineage>
        <taxon>Eukaryota</taxon>
        <taxon>Metazoa</taxon>
        <taxon>Spiralia</taxon>
        <taxon>Lophotrochozoa</taxon>
        <taxon>Mollusca</taxon>
        <taxon>Gastropoda</taxon>
        <taxon>Heterobranchia</taxon>
        <taxon>Euthyneura</taxon>
        <taxon>Panpulmonata</taxon>
        <taxon>Sacoglossa</taxon>
        <taxon>Placobranchoidea</taxon>
        <taxon>Plakobranchidae</taxon>
        <taxon>Plakobranchus</taxon>
    </lineage>
</organism>
<evidence type="ECO:0000256" key="1">
    <source>
        <dbReference type="SAM" id="MobiDB-lite"/>
    </source>
</evidence>
<feature type="compositionally biased region" description="Pro residues" evidence="1">
    <location>
        <begin position="23"/>
        <end position="35"/>
    </location>
</feature>
<evidence type="ECO:0000313" key="2">
    <source>
        <dbReference type="EMBL" id="GFN75920.1"/>
    </source>
</evidence>
<evidence type="ECO:0000313" key="3">
    <source>
        <dbReference type="Proteomes" id="UP000735302"/>
    </source>
</evidence>
<proteinExistence type="predicted"/>
<feature type="region of interest" description="Disordered" evidence="1">
    <location>
        <begin position="1"/>
        <end position="47"/>
    </location>
</feature>
<comment type="caution">
    <text evidence="2">The sequence shown here is derived from an EMBL/GenBank/DDBJ whole genome shotgun (WGS) entry which is preliminary data.</text>
</comment>
<sequence>MSGRTSRVHGTKARKVQITSTAPPRPSTPTVPPTSDPIRRHRRPCQDEVATATRIFKDTARPIQPFPKRHPSEYREAVWLTHLPPSGPSTCPRQAFSRQKAPPSGKKIKINK</sequence>
<keyword evidence="3" id="KW-1185">Reference proteome</keyword>
<protein>
    <submittedName>
        <fullName evidence="2">Uncharacterized protein</fullName>
    </submittedName>
</protein>
<gene>
    <name evidence="2" type="ORF">PoB_000242600</name>
</gene>
<name>A0AAV3X9V4_9GAST</name>
<dbReference type="EMBL" id="BLXT01000311">
    <property type="protein sequence ID" value="GFN75920.1"/>
    <property type="molecule type" value="Genomic_DNA"/>
</dbReference>
<reference evidence="2 3" key="1">
    <citation type="journal article" date="2021" name="Elife">
        <title>Chloroplast acquisition without the gene transfer in kleptoplastic sea slugs, Plakobranchus ocellatus.</title>
        <authorList>
            <person name="Maeda T."/>
            <person name="Takahashi S."/>
            <person name="Yoshida T."/>
            <person name="Shimamura S."/>
            <person name="Takaki Y."/>
            <person name="Nagai Y."/>
            <person name="Toyoda A."/>
            <person name="Suzuki Y."/>
            <person name="Arimoto A."/>
            <person name="Ishii H."/>
            <person name="Satoh N."/>
            <person name="Nishiyama T."/>
            <person name="Hasebe M."/>
            <person name="Maruyama T."/>
            <person name="Minagawa J."/>
            <person name="Obokata J."/>
            <person name="Shigenobu S."/>
        </authorList>
    </citation>
    <scope>NUCLEOTIDE SEQUENCE [LARGE SCALE GENOMIC DNA]</scope>
</reference>
<feature type="compositionally biased region" description="Basic residues" evidence="1">
    <location>
        <begin position="1"/>
        <end position="15"/>
    </location>
</feature>
<accession>A0AAV3X9V4</accession>